<protein>
    <recommendedName>
        <fullName evidence="4">TRL-like family protein</fullName>
    </recommendedName>
</protein>
<keyword evidence="1" id="KW-0732">Signal</keyword>
<sequence length="118" mass="12649">MFKKITLSLVILIAAAATSNCGTLLNQFSATKGLHGFDHNGSVFASTVRSEAISDTIGSKKGTACQTMFLFTAVAFGDASLPEARRNGGISKVNHIAYEKTRILSLLYNRDCIIVYGE</sequence>
<feature type="chain" id="PRO_5020326740" description="TRL-like family protein" evidence="1">
    <location>
        <begin position="20"/>
        <end position="118"/>
    </location>
</feature>
<dbReference type="Proteomes" id="UP000298058">
    <property type="component" value="Unassembled WGS sequence"/>
</dbReference>
<evidence type="ECO:0000313" key="3">
    <source>
        <dbReference type="Proteomes" id="UP000298058"/>
    </source>
</evidence>
<dbReference type="AlphaFoldDB" id="A0A4R9LXK1"/>
<proteinExistence type="predicted"/>
<comment type="caution">
    <text evidence="2">The sequence shown here is derived from an EMBL/GenBank/DDBJ whole genome shotgun (WGS) entry which is preliminary data.</text>
</comment>
<dbReference type="Pfam" id="PF13146">
    <property type="entry name" value="TRL"/>
    <property type="match status" value="1"/>
</dbReference>
<organism evidence="2 3">
    <name type="scientific">Leptospira idonii</name>
    <dbReference type="NCBI Taxonomy" id="1193500"/>
    <lineage>
        <taxon>Bacteria</taxon>
        <taxon>Pseudomonadati</taxon>
        <taxon>Spirochaetota</taxon>
        <taxon>Spirochaetia</taxon>
        <taxon>Leptospirales</taxon>
        <taxon>Leptospiraceae</taxon>
        <taxon>Leptospira</taxon>
    </lineage>
</organism>
<name>A0A4R9LXK1_9LEPT</name>
<dbReference type="InterPro" id="IPR025113">
    <property type="entry name" value="TRL-like"/>
</dbReference>
<evidence type="ECO:0000313" key="2">
    <source>
        <dbReference type="EMBL" id="TGN19000.1"/>
    </source>
</evidence>
<keyword evidence="3" id="KW-1185">Reference proteome</keyword>
<gene>
    <name evidence="2" type="ORF">EHS15_11355</name>
</gene>
<dbReference type="RefSeq" id="WP_135760683.1">
    <property type="nucleotide sequence ID" value="NZ_RQHW01000042.1"/>
</dbReference>
<evidence type="ECO:0000256" key="1">
    <source>
        <dbReference type="SAM" id="SignalP"/>
    </source>
</evidence>
<feature type="signal peptide" evidence="1">
    <location>
        <begin position="1"/>
        <end position="19"/>
    </location>
</feature>
<accession>A0A4R9LXK1</accession>
<dbReference type="EMBL" id="RQHW01000042">
    <property type="protein sequence ID" value="TGN19000.1"/>
    <property type="molecule type" value="Genomic_DNA"/>
</dbReference>
<reference evidence="2" key="1">
    <citation type="journal article" date="2019" name="PLoS Negl. Trop. Dis.">
        <title>Revisiting the worldwide diversity of Leptospira species in the environment.</title>
        <authorList>
            <person name="Vincent A.T."/>
            <person name="Schiettekatte O."/>
            <person name="Bourhy P."/>
            <person name="Veyrier F.J."/>
            <person name="Picardeau M."/>
        </authorList>
    </citation>
    <scope>NUCLEOTIDE SEQUENCE [LARGE SCALE GENOMIC DNA]</scope>
    <source>
        <strain evidence="2">201300427</strain>
    </source>
</reference>
<evidence type="ECO:0008006" key="4">
    <source>
        <dbReference type="Google" id="ProtNLM"/>
    </source>
</evidence>